<proteinExistence type="predicted"/>
<dbReference type="Proteomes" id="UP000295560">
    <property type="component" value="Unassembled WGS sequence"/>
</dbReference>
<reference evidence="3 4" key="1">
    <citation type="submission" date="2019-03" db="EMBL/GenBank/DDBJ databases">
        <title>Sequencing the genomes of 1000 actinobacteria strains.</title>
        <authorList>
            <person name="Klenk H.-P."/>
        </authorList>
    </citation>
    <scope>NUCLEOTIDE SEQUENCE [LARGE SCALE GENOMIC DNA]</scope>
    <source>
        <strain evidence="3 4">DSM 44969</strain>
    </source>
</reference>
<dbReference type="GO" id="GO:0016627">
    <property type="term" value="F:oxidoreductase activity, acting on the CH-CH group of donors"/>
    <property type="evidence" value="ECO:0007669"/>
    <property type="project" value="TreeGrafter"/>
</dbReference>
<keyword evidence="1" id="KW-0560">Oxidoreductase</keyword>
<sequence length="148" mass="15950">MSSLDLDPVRRIVPAEHGLCSVSVVRADGSPHSSLVNAGVLDHPTTGEPVVGYVTYGPVKLRTLRVRPATSILFRAGWRWVGVDGTSEIIGPDDPADGIDAERLRLLLREVFTAAGGTHDDWDAYDTAMRDEGRAAVLVHPAKVYGNH</sequence>
<evidence type="ECO:0000256" key="1">
    <source>
        <dbReference type="ARBA" id="ARBA00023002"/>
    </source>
</evidence>
<gene>
    <name evidence="3" type="ORF">EV378_5543</name>
</gene>
<dbReference type="PANTHER" id="PTHR35176:SF2">
    <property type="entry name" value="F420H(2)-DEPENDENT REDUCTASE RV1155"/>
    <property type="match status" value="1"/>
</dbReference>
<evidence type="ECO:0000259" key="2">
    <source>
        <dbReference type="Pfam" id="PF01243"/>
    </source>
</evidence>
<dbReference type="PANTHER" id="PTHR35176">
    <property type="entry name" value="HEME OXYGENASE HI_0854-RELATED"/>
    <property type="match status" value="1"/>
</dbReference>
<evidence type="ECO:0000313" key="4">
    <source>
        <dbReference type="Proteomes" id="UP000295560"/>
    </source>
</evidence>
<name>A0A4R1HM02_PSEEN</name>
<dbReference type="AlphaFoldDB" id="A0A4R1HM02"/>
<accession>A0A4R1HM02</accession>
<dbReference type="Pfam" id="PF01243">
    <property type="entry name" value="PNPOx_N"/>
    <property type="match status" value="1"/>
</dbReference>
<dbReference type="GO" id="GO:0070967">
    <property type="term" value="F:coenzyme F420 binding"/>
    <property type="evidence" value="ECO:0007669"/>
    <property type="project" value="TreeGrafter"/>
</dbReference>
<dbReference type="SUPFAM" id="SSF50475">
    <property type="entry name" value="FMN-binding split barrel"/>
    <property type="match status" value="1"/>
</dbReference>
<feature type="domain" description="Pyridoxamine 5'-phosphate oxidase N-terminal" evidence="2">
    <location>
        <begin position="15"/>
        <end position="144"/>
    </location>
</feature>
<dbReference type="EMBL" id="SMFZ01000002">
    <property type="protein sequence ID" value="TCK21555.1"/>
    <property type="molecule type" value="Genomic_DNA"/>
</dbReference>
<dbReference type="GO" id="GO:0005829">
    <property type="term" value="C:cytosol"/>
    <property type="evidence" value="ECO:0007669"/>
    <property type="project" value="TreeGrafter"/>
</dbReference>
<evidence type="ECO:0000313" key="3">
    <source>
        <dbReference type="EMBL" id="TCK21555.1"/>
    </source>
</evidence>
<keyword evidence="4" id="KW-1185">Reference proteome</keyword>
<dbReference type="OrthoDB" id="3293200at2"/>
<dbReference type="RefSeq" id="WP_132430293.1">
    <property type="nucleotide sequence ID" value="NZ_SMFZ01000002.1"/>
</dbReference>
<protein>
    <submittedName>
        <fullName evidence="3">PPOX class probable F420-dependent enzyme</fullName>
    </submittedName>
</protein>
<dbReference type="InterPro" id="IPR012349">
    <property type="entry name" value="Split_barrel_FMN-bd"/>
</dbReference>
<dbReference type="InterPro" id="IPR011576">
    <property type="entry name" value="Pyridox_Oxase_N"/>
</dbReference>
<dbReference type="Gene3D" id="2.30.110.10">
    <property type="entry name" value="Electron Transport, Fmn-binding Protein, Chain A"/>
    <property type="match status" value="1"/>
</dbReference>
<comment type="caution">
    <text evidence="3">The sequence shown here is derived from an EMBL/GenBank/DDBJ whole genome shotgun (WGS) entry which is preliminary data.</text>
</comment>
<organism evidence="3 4">
    <name type="scientific">Pseudonocardia endophytica</name>
    <dbReference type="NCBI Taxonomy" id="401976"/>
    <lineage>
        <taxon>Bacteria</taxon>
        <taxon>Bacillati</taxon>
        <taxon>Actinomycetota</taxon>
        <taxon>Actinomycetes</taxon>
        <taxon>Pseudonocardiales</taxon>
        <taxon>Pseudonocardiaceae</taxon>
        <taxon>Pseudonocardia</taxon>
    </lineage>
</organism>
<dbReference type="InterPro" id="IPR052019">
    <property type="entry name" value="F420H2_bilvrd_red/Heme_oxyg"/>
</dbReference>